<protein>
    <submittedName>
        <fullName evidence="1">Uncharacterized protein</fullName>
    </submittedName>
</protein>
<gene>
    <name evidence="1" type="ORF">OVA965_LOCUS11688</name>
    <name evidence="2" type="ORF">TMI583_LOCUS11693</name>
</gene>
<comment type="caution">
    <text evidence="1">The sequence shown here is derived from an EMBL/GenBank/DDBJ whole genome shotgun (WGS) entry which is preliminary data.</text>
</comment>
<dbReference type="AlphaFoldDB" id="A0A8S2DDW2"/>
<evidence type="ECO:0000313" key="1">
    <source>
        <dbReference type="EMBL" id="CAF0942053.1"/>
    </source>
</evidence>
<dbReference type="Proteomes" id="UP000682733">
    <property type="component" value="Unassembled WGS sequence"/>
</dbReference>
<accession>A0A8S2DDW2</accession>
<evidence type="ECO:0000313" key="3">
    <source>
        <dbReference type="Proteomes" id="UP000677228"/>
    </source>
</evidence>
<sequence>TNVQFSSSMATVRITRIYSDDTGESHFDEVTTPLKDQGAIGFISEAIGAKNIFFRYTPGDYNFDFHNVPRRQFSINLDASVKITVSDGKSQIFPPGSLLFAEDTSGKGHLSQV</sequence>
<reference evidence="1" key="1">
    <citation type="submission" date="2021-02" db="EMBL/GenBank/DDBJ databases">
        <authorList>
            <person name="Nowell W R."/>
        </authorList>
    </citation>
    <scope>NUCLEOTIDE SEQUENCE</scope>
</reference>
<dbReference type="Proteomes" id="UP000677228">
    <property type="component" value="Unassembled WGS sequence"/>
</dbReference>
<organism evidence="1 3">
    <name type="scientific">Didymodactylos carnosus</name>
    <dbReference type="NCBI Taxonomy" id="1234261"/>
    <lineage>
        <taxon>Eukaryota</taxon>
        <taxon>Metazoa</taxon>
        <taxon>Spiralia</taxon>
        <taxon>Gnathifera</taxon>
        <taxon>Rotifera</taxon>
        <taxon>Eurotatoria</taxon>
        <taxon>Bdelloidea</taxon>
        <taxon>Philodinida</taxon>
        <taxon>Philodinidae</taxon>
        <taxon>Didymodactylos</taxon>
    </lineage>
</organism>
<feature type="non-terminal residue" evidence="1">
    <location>
        <position position="1"/>
    </location>
</feature>
<dbReference type="EMBL" id="CAJNOK010004574">
    <property type="protein sequence ID" value="CAF0942053.1"/>
    <property type="molecule type" value="Genomic_DNA"/>
</dbReference>
<dbReference type="EMBL" id="CAJOBA010004580">
    <property type="protein sequence ID" value="CAF3717079.1"/>
    <property type="molecule type" value="Genomic_DNA"/>
</dbReference>
<evidence type="ECO:0000313" key="2">
    <source>
        <dbReference type="EMBL" id="CAF3717079.1"/>
    </source>
</evidence>
<name>A0A8S2DDW2_9BILA</name>
<proteinExistence type="predicted"/>